<dbReference type="GO" id="GO:0005524">
    <property type="term" value="F:ATP binding"/>
    <property type="evidence" value="ECO:0007669"/>
    <property type="project" value="UniProtKB-KW"/>
</dbReference>
<comment type="function">
    <text evidence="10">Probably part of an ABC transporter complex. Responsible for energy coupling to the transport system.</text>
</comment>
<feature type="domain" description="ABC transporter" evidence="12">
    <location>
        <begin position="275"/>
        <end position="509"/>
    </location>
</feature>
<dbReference type="EMBL" id="JACKVC010000021">
    <property type="protein sequence ID" value="MCV7391231.1"/>
    <property type="molecule type" value="Genomic_DNA"/>
</dbReference>
<keyword evidence="5" id="KW-0677">Repeat</keyword>
<keyword evidence="9" id="KW-0472">Membrane</keyword>
<keyword evidence="6" id="KW-0547">Nucleotide-binding</keyword>
<reference evidence="13" key="2">
    <citation type="journal article" date="2022" name="BMC Genomics">
        <title>Comparative genome analysis of mycobacteria focusing on tRNA and non-coding RNA.</title>
        <authorList>
            <person name="Behra P.R.K."/>
            <person name="Pettersson B.M.F."/>
            <person name="Ramesh M."/>
            <person name="Das S."/>
            <person name="Dasgupta S."/>
            <person name="Kirsebom L.A."/>
        </authorList>
    </citation>
    <scope>NUCLEOTIDE SEQUENCE</scope>
    <source>
        <strain evidence="13">DSM 44242</strain>
    </source>
</reference>
<dbReference type="PROSITE" id="PS50893">
    <property type="entry name" value="ABC_TRANSPORTER_2"/>
    <property type="match status" value="2"/>
</dbReference>
<keyword evidence="7 13" id="KW-0067">ATP-binding</keyword>
<keyword evidence="8" id="KW-1278">Translocase</keyword>
<evidence type="ECO:0000256" key="5">
    <source>
        <dbReference type="ARBA" id="ARBA00022737"/>
    </source>
</evidence>
<gene>
    <name evidence="13" type="ORF">H5P34_24520</name>
</gene>
<feature type="region of interest" description="Disordered" evidence="11">
    <location>
        <begin position="531"/>
        <end position="550"/>
    </location>
</feature>
<feature type="domain" description="ABC transporter" evidence="12">
    <location>
        <begin position="5"/>
        <end position="249"/>
    </location>
</feature>
<evidence type="ECO:0000256" key="11">
    <source>
        <dbReference type="SAM" id="MobiDB-lite"/>
    </source>
</evidence>
<dbReference type="GO" id="GO:0043190">
    <property type="term" value="C:ATP-binding cassette (ABC) transporter complex"/>
    <property type="evidence" value="ECO:0007669"/>
    <property type="project" value="TreeGrafter"/>
</dbReference>
<evidence type="ECO:0000259" key="12">
    <source>
        <dbReference type="PROSITE" id="PS50893"/>
    </source>
</evidence>
<dbReference type="Proteomes" id="UP001141659">
    <property type="component" value="Unassembled WGS sequence"/>
</dbReference>
<dbReference type="InterPro" id="IPR027417">
    <property type="entry name" value="P-loop_NTPase"/>
</dbReference>
<evidence type="ECO:0000313" key="14">
    <source>
        <dbReference type="Proteomes" id="UP001141659"/>
    </source>
</evidence>
<reference evidence="13" key="1">
    <citation type="submission" date="2020-07" db="EMBL/GenBank/DDBJ databases">
        <authorList>
            <person name="Pettersson B.M.F."/>
            <person name="Behra P.R.K."/>
            <person name="Ramesh M."/>
            <person name="Das S."/>
            <person name="Dasgupta S."/>
            <person name="Kirsebom L.A."/>
        </authorList>
    </citation>
    <scope>NUCLEOTIDE SEQUENCE</scope>
    <source>
        <strain evidence="13">DSM 44242</strain>
    </source>
</reference>
<dbReference type="InterPro" id="IPR015856">
    <property type="entry name" value="ABC_transpr_CbiO/EcfA_su"/>
</dbReference>
<dbReference type="SMART" id="SM00382">
    <property type="entry name" value="AAA"/>
    <property type="match status" value="2"/>
</dbReference>
<dbReference type="SUPFAM" id="SSF52540">
    <property type="entry name" value="P-loop containing nucleoside triphosphate hydrolases"/>
    <property type="match status" value="2"/>
</dbReference>
<dbReference type="Gene3D" id="3.40.50.300">
    <property type="entry name" value="P-loop containing nucleotide triphosphate hydrolases"/>
    <property type="match status" value="2"/>
</dbReference>
<dbReference type="AlphaFoldDB" id="A0AAW5T812"/>
<organism evidence="13 14">
    <name type="scientific">Mycolicibacterium porcinum</name>
    <dbReference type="NCBI Taxonomy" id="39693"/>
    <lineage>
        <taxon>Bacteria</taxon>
        <taxon>Bacillati</taxon>
        <taxon>Actinomycetota</taxon>
        <taxon>Actinomycetes</taxon>
        <taxon>Mycobacteriales</taxon>
        <taxon>Mycobacteriaceae</taxon>
        <taxon>Mycolicibacterium</taxon>
    </lineage>
</organism>
<evidence type="ECO:0000256" key="3">
    <source>
        <dbReference type="ARBA" id="ARBA00022448"/>
    </source>
</evidence>
<comment type="caution">
    <text evidence="13">The sequence shown here is derived from an EMBL/GenBank/DDBJ whole genome shotgun (WGS) entry which is preliminary data.</text>
</comment>
<accession>A0AAW5T812</accession>
<evidence type="ECO:0000256" key="6">
    <source>
        <dbReference type="ARBA" id="ARBA00022741"/>
    </source>
</evidence>
<dbReference type="InterPro" id="IPR017871">
    <property type="entry name" value="ABC_transporter-like_CS"/>
</dbReference>
<dbReference type="InterPro" id="IPR050095">
    <property type="entry name" value="ECF_ABC_transporter_ATP-bd"/>
</dbReference>
<evidence type="ECO:0000256" key="8">
    <source>
        <dbReference type="ARBA" id="ARBA00022967"/>
    </source>
</evidence>
<sequence>MTPVLVLDDVTVSYASAAPEAGPALSGVSLRVEAGELMLVAGRSGCGKSTLMRVINGLVPHAYRAQVSGSVVIAGSESANLSIRTISETVGTLLQNPAKQVVGQTVRADLAFGLENRGMAAEDIEANIRRVASTLGLDDALLAAATHELSGGQLQLVAFAGILVLNPSLIVIDEPLANLDPEAADRVLRAVREYVDGGGAAIVIEHRVAEVVPFAPERVIYLENGSVSYSGDLDGFLDTADPEAVSLPFATLVGLAHSLSPQTAAAGLTPGPVRVSYTDAVLGYGTTQVLAKVDADLRAGQRIGVLGRNGAGKSTLLRAAVGLVDVAAGSVRLVDRAVADYSAAELAALCGYLFQNPAQALFAATVADELAFGPRNLGFEPAEVDRISAEVLAAVGLADIPGILDRPPRTLSFGEQRRLALALALSLKPRVLILDEPTAGQDERSSNHFLDAIWALPSVDSVYFITHDVDLALWRSDRILVIDSGSILADGPPIDIVHDASLWHSGDPADATAVLRETDYVRAVRNITPTPQSIPPPHELARTLSPVATG</sequence>
<evidence type="ECO:0000256" key="7">
    <source>
        <dbReference type="ARBA" id="ARBA00022840"/>
    </source>
</evidence>
<evidence type="ECO:0000256" key="9">
    <source>
        <dbReference type="ARBA" id="ARBA00023136"/>
    </source>
</evidence>
<dbReference type="Pfam" id="PF00005">
    <property type="entry name" value="ABC_tran"/>
    <property type="match status" value="2"/>
</dbReference>
<dbReference type="InterPro" id="IPR003439">
    <property type="entry name" value="ABC_transporter-like_ATP-bd"/>
</dbReference>
<dbReference type="InterPro" id="IPR003593">
    <property type="entry name" value="AAA+_ATPase"/>
</dbReference>
<comment type="subcellular location">
    <subcellularLocation>
        <location evidence="1">Cell membrane</location>
        <topology evidence="1">Peripheral membrane protein</topology>
    </subcellularLocation>
</comment>
<evidence type="ECO:0000256" key="2">
    <source>
        <dbReference type="ARBA" id="ARBA00005417"/>
    </source>
</evidence>
<proteinExistence type="inferred from homology"/>
<protein>
    <submittedName>
        <fullName evidence="13">ATP-binding cassette domain-containing protein</fullName>
    </submittedName>
</protein>
<name>A0AAW5T812_9MYCO</name>
<dbReference type="CDD" id="cd03225">
    <property type="entry name" value="ABC_cobalt_CbiO_domain1"/>
    <property type="match status" value="2"/>
</dbReference>
<evidence type="ECO:0000256" key="1">
    <source>
        <dbReference type="ARBA" id="ARBA00004202"/>
    </source>
</evidence>
<dbReference type="GO" id="GO:0016887">
    <property type="term" value="F:ATP hydrolysis activity"/>
    <property type="evidence" value="ECO:0007669"/>
    <property type="project" value="InterPro"/>
</dbReference>
<evidence type="ECO:0000313" key="13">
    <source>
        <dbReference type="EMBL" id="MCV7391231.1"/>
    </source>
</evidence>
<dbReference type="PANTHER" id="PTHR43553">
    <property type="entry name" value="HEAVY METAL TRANSPORTER"/>
    <property type="match status" value="1"/>
</dbReference>
<evidence type="ECO:0000256" key="4">
    <source>
        <dbReference type="ARBA" id="ARBA00022475"/>
    </source>
</evidence>
<keyword evidence="3" id="KW-0813">Transport</keyword>
<dbReference type="PROSITE" id="PS00211">
    <property type="entry name" value="ABC_TRANSPORTER_1"/>
    <property type="match status" value="2"/>
</dbReference>
<dbReference type="RefSeq" id="WP_036449177.1">
    <property type="nucleotide sequence ID" value="NZ_JACKVC010000021.1"/>
</dbReference>
<dbReference type="GO" id="GO:0042626">
    <property type="term" value="F:ATPase-coupled transmembrane transporter activity"/>
    <property type="evidence" value="ECO:0007669"/>
    <property type="project" value="TreeGrafter"/>
</dbReference>
<dbReference type="PANTHER" id="PTHR43553:SF23">
    <property type="entry name" value="ABC TRANSPORTER ATP-BINDING COMPONENT"/>
    <property type="match status" value="1"/>
</dbReference>
<evidence type="ECO:0000256" key="10">
    <source>
        <dbReference type="ARBA" id="ARBA00025157"/>
    </source>
</evidence>
<comment type="similarity">
    <text evidence="2">Belongs to the ABC transporter superfamily.</text>
</comment>
<keyword evidence="4" id="KW-1003">Cell membrane</keyword>